<keyword evidence="1" id="KW-1133">Transmembrane helix</keyword>
<dbReference type="Proteomes" id="UP000595691">
    <property type="component" value="Chromosome"/>
</dbReference>
<gene>
    <name evidence="2" type="ORF">I5776_05680</name>
</gene>
<reference evidence="2 3" key="1">
    <citation type="submission" date="2020-11" db="EMBL/GenBank/DDBJ databases">
        <title>Taxonomic evaluation of the Bacillus sporothermodurans group of bacteria based on whole genome sequences.</title>
        <authorList>
            <person name="Fiedler G."/>
            <person name="Herbstmann A.-D."/>
            <person name="Doll E."/>
            <person name="Wenning M."/>
            <person name="Brinks E."/>
            <person name="Kabisch J."/>
            <person name="Breitenwieser F."/>
            <person name="Lappann M."/>
            <person name="Boehnlein C."/>
            <person name="Franz C."/>
        </authorList>
    </citation>
    <scope>NUCLEOTIDE SEQUENCE [LARGE SCALE GENOMIC DNA]</scope>
    <source>
        <strain evidence="2 3">JCM 19841</strain>
    </source>
</reference>
<dbReference type="RefSeq" id="WP_202779368.1">
    <property type="nucleotide sequence ID" value="NZ_CP065425.1"/>
</dbReference>
<accession>A0ABX7E5D4</accession>
<dbReference type="EMBL" id="CP065425">
    <property type="protein sequence ID" value="QQZ10424.1"/>
    <property type="molecule type" value="Genomic_DNA"/>
</dbReference>
<feature type="transmembrane region" description="Helical" evidence="1">
    <location>
        <begin position="27"/>
        <end position="50"/>
    </location>
</feature>
<keyword evidence="1" id="KW-0812">Transmembrane</keyword>
<evidence type="ECO:0000313" key="2">
    <source>
        <dbReference type="EMBL" id="QQZ10424.1"/>
    </source>
</evidence>
<proteinExistence type="predicted"/>
<organism evidence="2 3">
    <name type="scientific">Heyndrickxia vini</name>
    <dbReference type="NCBI Taxonomy" id="1476025"/>
    <lineage>
        <taxon>Bacteria</taxon>
        <taxon>Bacillati</taxon>
        <taxon>Bacillota</taxon>
        <taxon>Bacilli</taxon>
        <taxon>Bacillales</taxon>
        <taxon>Bacillaceae</taxon>
        <taxon>Heyndrickxia</taxon>
    </lineage>
</organism>
<name>A0ABX7E5D4_9BACI</name>
<keyword evidence="1" id="KW-0472">Membrane</keyword>
<evidence type="ECO:0000256" key="1">
    <source>
        <dbReference type="SAM" id="Phobius"/>
    </source>
</evidence>
<protein>
    <submittedName>
        <fullName evidence="2">Uncharacterized protein</fullName>
    </submittedName>
</protein>
<keyword evidence="3" id="KW-1185">Reference proteome</keyword>
<evidence type="ECO:0000313" key="3">
    <source>
        <dbReference type="Proteomes" id="UP000595691"/>
    </source>
</evidence>
<sequence>MEMKSDHYQEEKWGQSKKVHKKSKKQTLITFAPEIIFLTAVIILSLYIYFT</sequence>